<evidence type="ECO:0000256" key="2">
    <source>
        <dbReference type="SAM" id="Phobius"/>
    </source>
</evidence>
<accession>A0A7J5AXC2</accession>
<keyword evidence="4" id="KW-1185">Reference proteome</keyword>
<feature type="compositionally biased region" description="Low complexity" evidence="1">
    <location>
        <begin position="1186"/>
        <end position="1208"/>
    </location>
</feature>
<keyword evidence="2" id="KW-0472">Membrane</keyword>
<evidence type="ECO:0000256" key="1">
    <source>
        <dbReference type="SAM" id="MobiDB-lite"/>
    </source>
</evidence>
<dbReference type="Gene3D" id="2.60.40.2700">
    <property type="match status" value="1"/>
</dbReference>
<dbReference type="Pfam" id="PF17132">
    <property type="entry name" value="Glyco_hydro_106"/>
    <property type="match status" value="2"/>
</dbReference>
<dbReference type="AlphaFoldDB" id="A0A7J5AXC2"/>
<feature type="transmembrane region" description="Helical" evidence="2">
    <location>
        <begin position="1226"/>
        <end position="1246"/>
    </location>
</feature>
<organism evidence="3 4">
    <name type="scientific">Pseudoclavibacter terrae</name>
    <dbReference type="NCBI Taxonomy" id="1530195"/>
    <lineage>
        <taxon>Bacteria</taxon>
        <taxon>Bacillati</taxon>
        <taxon>Actinomycetota</taxon>
        <taxon>Actinomycetes</taxon>
        <taxon>Micrococcales</taxon>
        <taxon>Microbacteriaceae</taxon>
        <taxon>Pseudoclavibacter</taxon>
    </lineage>
</organism>
<keyword evidence="2" id="KW-0812">Transmembrane</keyword>
<dbReference type="Proteomes" id="UP000490386">
    <property type="component" value="Unassembled WGS sequence"/>
</dbReference>
<dbReference type="PANTHER" id="PTHR36848:SF2">
    <property type="entry name" value="SECRETED PROTEIN"/>
    <property type="match status" value="1"/>
</dbReference>
<proteinExistence type="predicted"/>
<evidence type="ECO:0000313" key="3">
    <source>
        <dbReference type="EMBL" id="KAB1636092.1"/>
    </source>
</evidence>
<gene>
    <name evidence="3" type="ORF">F8O03_17715</name>
</gene>
<dbReference type="InterPro" id="IPR008979">
    <property type="entry name" value="Galactose-bd-like_sf"/>
</dbReference>
<dbReference type="PANTHER" id="PTHR36848">
    <property type="entry name" value="DNA-BINDING PROTEIN (PUTATIVE SECRETED PROTEIN)-RELATED"/>
    <property type="match status" value="1"/>
</dbReference>
<dbReference type="OrthoDB" id="9761519at2"/>
<dbReference type="InterPro" id="IPR053161">
    <property type="entry name" value="Ulvan_degrading_GH"/>
</dbReference>
<feature type="region of interest" description="Disordered" evidence="1">
    <location>
        <begin position="66"/>
        <end position="89"/>
    </location>
</feature>
<protein>
    <submittedName>
        <fullName evidence="3">Uncharacterized protein</fullName>
    </submittedName>
</protein>
<name>A0A7J5AXC2_9MICO</name>
<feature type="region of interest" description="Disordered" evidence="1">
    <location>
        <begin position="1182"/>
        <end position="1213"/>
    </location>
</feature>
<evidence type="ECO:0000313" key="4">
    <source>
        <dbReference type="Proteomes" id="UP000490386"/>
    </source>
</evidence>
<dbReference type="SUPFAM" id="SSF49785">
    <property type="entry name" value="Galactose-binding domain-like"/>
    <property type="match status" value="1"/>
</dbReference>
<dbReference type="EMBL" id="WBJX01000008">
    <property type="protein sequence ID" value="KAB1636092.1"/>
    <property type="molecule type" value="Genomic_DNA"/>
</dbReference>
<sequence>MDREVALQLTLTKHQLRTSEVGVDRLLILQDGCVRRCSGDAVSMLLLPNSLVNRFNEFSNSHEVPSPRTIVHSQRSEMSPIGSDHARGPRSRAGLGVVLCLALSAAGVGGLTLLSPVVPSQSVHAAEFASFADPGVEQRPVIRYWLPSAAVDHDELRAQVAGFAESGFGVVQVVGMWDAKGVTAEYAWGSDKWWEAMKVILDEAGARGLQVDLANGKRWPISVPTIASADDPAAARELTYGTTLLEPGATFAGALPERREVQTEGTPKLESVFAYPVVDEKLVVGQAVELTSVVNTDGTLEFTPPDQTHAWQITAFWAQPTAQKTDEFYVVDHLGAEGGQANADYWEQIVLPKLGDSAQHIRALFSDSMEHHAVLEWTADLPAVFEQLHGYKIDPYLPFLETRESFLHTDAPGFDADDSELQARVLDDYYSTLTHLYMTNHLGALESMAQRNGFEQVYQVAYNKPYEMEVSASAVSIPENESRANNALDGYRTMSAAVHLDGKQYYSAELESTANNYRQSMEDLMWWTKRAWSVGVNLTSYHGASYTGGFSGPGSMDGVLEQYGDLHWAGMTFPGPKVAWPGYTAFGPTGQTSISNDWDRVTDPAALRLNMDYVARNNWVLQKPAKVDLAVYRHDVDKGPADAGDGHHIYPDGGALSSAGFSYEFVSPALLEATAPSVGSERIAPEGPAYKAVVVNNEAAMSLDAIEQLATYAEQGVRLVFVGDVPSRLVGEGERISGATDDQVAAAASKLLGLGNVTRVSTLGEVPTALAALGVAPDAQNHDANGILTQHRQDDSGDYYYLYNYNQIAGPGTLYPNIDKSNFVAKSAAFTLRGEGAPYALDPWTGEATPILEYTRDGSDVNVSLDFAGDEARIVALLTPEQASQQGAVVPSVHVVGSQGAGNYRADDGGLVVRAFENGTQLTQLSDGSEATTEVSGIQPAASITDWTLTVNSVTEGATTLFADSEWSDLGPFEVGETMKPWHELDPALAGVAGVGTYTGTFSLSGDGASGHSAEVILGEVSDSVRVKVNGVELPPLDQHNPVVDVGELAVDGVNTIEVIVGTPLWNAVTGESDPNGLLGTGGVIQVRPYVESVVVEPVLPSIDAGVPMIDGELLVGSELAATPGDWSPADLDFNYQWLSDDHPIAGATEATYRLTDSELGTRVRVQVTGVKDGFQSATAVSEATQPVASATSSPQPTPNPTTGTAGNESGGAGNGSGLAVTGADIGWIISVIMAAIAAGAGAFLWSRRGRRSAE</sequence>
<reference evidence="3 4" key="1">
    <citation type="submission" date="2019-09" db="EMBL/GenBank/DDBJ databases">
        <title>Phylogeny of genus Pseudoclavibacter and closely related genus.</title>
        <authorList>
            <person name="Li Y."/>
        </authorList>
    </citation>
    <scope>NUCLEOTIDE SEQUENCE [LARGE SCALE GENOMIC DNA]</scope>
    <source>
        <strain evidence="3 4">THG-MD12</strain>
    </source>
</reference>
<comment type="caution">
    <text evidence="3">The sequence shown here is derived from an EMBL/GenBank/DDBJ whole genome shotgun (WGS) entry which is preliminary data.</text>
</comment>
<keyword evidence="2" id="KW-1133">Transmembrane helix</keyword>